<name>A0ABW5HGC2_9PSEU</name>
<organism evidence="2 3">
    <name type="scientific">Amycolatopsis silviterrae</name>
    <dbReference type="NCBI Taxonomy" id="1656914"/>
    <lineage>
        <taxon>Bacteria</taxon>
        <taxon>Bacillati</taxon>
        <taxon>Actinomycetota</taxon>
        <taxon>Actinomycetes</taxon>
        <taxon>Pseudonocardiales</taxon>
        <taxon>Pseudonocardiaceae</taxon>
        <taxon>Amycolatopsis</taxon>
    </lineage>
</organism>
<evidence type="ECO:0000313" key="3">
    <source>
        <dbReference type="Proteomes" id="UP001597483"/>
    </source>
</evidence>
<reference evidence="3" key="1">
    <citation type="journal article" date="2019" name="Int. J. Syst. Evol. Microbiol.">
        <title>The Global Catalogue of Microorganisms (GCM) 10K type strain sequencing project: providing services to taxonomists for standard genome sequencing and annotation.</title>
        <authorList>
            <consortium name="The Broad Institute Genomics Platform"/>
            <consortium name="The Broad Institute Genome Sequencing Center for Infectious Disease"/>
            <person name="Wu L."/>
            <person name="Ma J."/>
        </authorList>
    </citation>
    <scope>NUCLEOTIDE SEQUENCE [LARGE SCALE GENOMIC DNA]</scope>
    <source>
        <strain evidence="3">CGMCC 4.7641</strain>
    </source>
</reference>
<dbReference type="SUPFAM" id="SSF53300">
    <property type="entry name" value="vWA-like"/>
    <property type="match status" value="1"/>
</dbReference>
<evidence type="ECO:0000313" key="2">
    <source>
        <dbReference type="EMBL" id="MFD2472141.1"/>
    </source>
</evidence>
<dbReference type="InterPro" id="IPR006538">
    <property type="entry name" value="CobT"/>
</dbReference>
<dbReference type="Pfam" id="PF11775">
    <property type="entry name" value="CobT_C"/>
    <property type="match status" value="1"/>
</dbReference>
<dbReference type="EMBL" id="JBHUKS010000026">
    <property type="protein sequence ID" value="MFD2472141.1"/>
    <property type="molecule type" value="Genomic_DNA"/>
</dbReference>
<evidence type="ECO:0000259" key="1">
    <source>
        <dbReference type="Pfam" id="PF11775"/>
    </source>
</evidence>
<dbReference type="InterPro" id="IPR051928">
    <property type="entry name" value="NorD/CobT"/>
</dbReference>
<dbReference type="PANTHER" id="PTHR41248">
    <property type="entry name" value="NORD PROTEIN"/>
    <property type="match status" value="1"/>
</dbReference>
<feature type="domain" description="Cobalamin biosynthesis protein CobT VWA" evidence="1">
    <location>
        <begin position="342"/>
        <end position="552"/>
    </location>
</feature>
<proteinExistence type="predicted"/>
<dbReference type="RefSeq" id="WP_378309567.1">
    <property type="nucleotide sequence ID" value="NZ_JBHUKS010000026.1"/>
</dbReference>
<dbReference type="Gene3D" id="3.40.50.410">
    <property type="entry name" value="von Willebrand factor, type A domain"/>
    <property type="match status" value="1"/>
</dbReference>
<dbReference type="InterPro" id="IPR025861">
    <property type="entry name" value="CobT_VWA_dom"/>
</dbReference>
<dbReference type="PANTHER" id="PTHR41248:SF1">
    <property type="entry name" value="NORD PROTEIN"/>
    <property type="match status" value="1"/>
</dbReference>
<dbReference type="Pfam" id="PF06213">
    <property type="entry name" value="CobT"/>
    <property type="match status" value="1"/>
</dbReference>
<comment type="caution">
    <text evidence="2">The sequence shown here is derived from an EMBL/GenBank/DDBJ whole genome shotgun (WGS) entry which is preliminary data.</text>
</comment>
<gene>
    <name evidence="2" type="ORF">ACFSVL_32420</name>
</gene>
<keyword evidence="3" id="KW-1185">Reference proteome</keyword>
<dbReference type="PIRSF" id="PIRSF031715">
    <property type="entry name" value="Cob_chel_CobT"/>
    <property type="match status" value="1"/>
</dbReference>
<sequence>MSTSETRHRQEVEELSAAAIRAVSGAPDAHFRGGRLHRGTRLAPMPAPHLRAEDEDLRSFRGAADGMALHLARSDRELHRRLRPRGGVERLLFELLEQFRVESLVPAGFPGVTANLRRRHERWSLSAHHNGLTETARGVLLYTVAQVARARITGEPVVEETEDLIEATRAAIAPMLGTHLAGLRRHRADQAAFAESARALAEAVAALLEPEEDESSEDEPETAAFALLLDFDDETGTEEGGTAGLGDHKGPVAAGSYQVFTTAYDREDRAGPLVRPELLRELRERLDARVAKQGVNVARLARELTAVLARPQRSGWDGAQEEGQIDGRALARLIAAPADHRVFRVERTEPVADVLVTFLIDCSGSMKAHRETVAVLVDLFARALDLAGASSEILGFTTGAWHGGRARRDWMRAGRPKQPGRLNERRHLVFKDAATPWRRARRDIAALLKADLFREGIDGEALAWAAERARACDVRRRLVFVLSDGSPMDGATALANEERYLDRHLVQVADGLEQSDTEVYGIGVGLDLSAYYRRSLALDAAEGTGFRVFREVLGLVSANAGSNPMPRSLSRR</sequence>
<dbReference type="InterPro" id="IPR036465">
    <property type="entry name" value="vWFA_dom_sf"/>
</dbReference>
<protein>
    <submittedName>
        <fullName evidence="2">Cobalt chelatase</fullName>
    </submittedName>
</protein>
<dbReference type="Proteomes" id="UP001597483">
    <property type="component" value="Unassembled WGS sequence"/>
</dbReference>
<accession>A0ABW5HGC2</accession>